<dbReference type="EMBL" id="CAJVPQ010001493">
    <property type="protein sequence ID" value="CAG8555795.1"/>
    <property type="molecule type" value="Genomic_DNA"/>
</dbReference>
<accession>A0A9N9B972</accession>
<keyword evidence="4" id="KW-1185">Reference proteome</keyword>
<protein>
    <submittedName>
        <fullName evidence="3">13948_t:CDS:1</fullName>
    </submittedName>
</protein>
<evidence type="ECO:0000313" key="4">
    <source>
        <dbReference type="Proteomes" id="UP000789570"/>
    </source>
</evidence>
<feature type="transmembrane region" description="Helical" evidence="2">
    <location>
        <begin position="831"/>
        <end position="851"/>
    </location>
</feature>
<keyword evidence="2" id="KW-0472">Membrane</keyword>
<gene>
    <name evidence="3" type="ORF">FCALED_LOCUS6349</name>
</gene>
<dbReference type="Proteomes" id="UP000789570">
    <property type="component" value="Unassembled WGS sequence"/>
</dbReference>
<feature type="transmembrane region" description="Helical" evidence="2">
    <location>
        <begin position="896"/>
        <end position="917"/>
    </location>
</feature>
<comment type="caution">
    <text evidence="3">The sequence shown here is derived from an EMBL/GenBank/DDBJ whole genome shotgun (WGS) entry which is preliminary data.</text>
</comment>
<proteinExistence type="predicted"/>
<organism evidence="3 4">
    <name type="scientific">Funneliformis caledonium</name>
    <dbReference type="NCBI Taxonomy" id="1117310"/>
    <lineage>
        <taxon>Eukaryota</taxon>
        <taxon>Fungi</taxon>
        <taxon>Fungi incertae sedis</taxon>
        <taxon>Mucoromycota</taxon>
        <taxon>Glomeromycotina</taxon>
        <taxon>Glomeromycetes</taxon>
        <taxon>Glomerales</taxon>
        <taxon>Glomeraceae</taxon>
        <taxon>Funneliformis</taxon>
    </lineage>
</organism>
<feature type="transmembrane region" description="Helical" evidence="2">
    <location>
        <begin position="937"/>
        <end position="957"/>
    </location>
</feature>
<evidence type="ECO:0000313" key="3">
    <source>
        <dbReference type="EMBL" id="CAG8555795.1"/>
    </source>
</evidence>
<keyword evidence="2" id="KW-0812">Transmembrane</keyword>
<evidence type="ECO:0000256" key="2">
    <source>
        <dbReference type="SAM" id="Phobius"/>
    </source>
</evidence>
<keyword evidence="1" id="KW-0175">Coiled coil</keyword>
<keyword evidence="2" id="KW-1133">Transmembrane helix</keyword>
<feature type="transmembrane region" description="Helical" evidence="2">
    <location>
        <begin position="765"/>
        <end position="788"/>
    </location>
</feature>
<evidence type="ECO:0000256" key="1">
    <source>
        <dbReference type="SAM" id="Coils"/>
    </source>
</evidence>
<dbReference type="OrthoDB" id="2352140at2759"/>
<sequence>MADIVSGGELNNKHISNIVCSPNKKYVVTWNPQEHYIVGWSYNMDNLVSEVYYKVNLQNKKKFNIIAVSNDKHVSVFWEYEGMNHNIFIDLKGMVIEENESMESGSYLLTGDYLSYKQDQKDNYIFSLYEVNPQHYKCKSTFTIYRLASVSFSRPLLNAELFDKLFLTYKDTRILSQWDLSTKNKLEKQYPLDVDLKSTEIKYLINESFLVLYGPVKDEDMFKICVYSTETSIMISDYKMEKEITHINFLNVFQIVWLLISIKDLFGADKNYEQHILRSPYSLTEGVNITPLLSKFNNPFFYYEEMGIKKERDASESEKKKDTKCESASVNSGVSNTAITAISGEVAEMIEMREDGKKEKILKIIEIIGNEILIKDFSYNTLKDLIINPTRFTMSFKINNLLNNLHATLKKQLYFYESQSQSEQKFHGKNSIWKLSSGTIEIFQMNKKSCKFIDFPYDIFLCDVFDDDLIMVCNRGIIIWTYDSANDGIKMKYYSENPSWLHNENLDNVETSFLSNGFFEPFLNPPNFKHIFKSTDSIQTNNGIYFPFADLYLSYINDTRMLRIYSKKILESFDIEAEEIDKNSRKVLVLDKYLKIYNESPFLNVGFLHLLFKKLQDSKTNKSFVTLYLKKVMLTMPIFLDAHQDPSVPIYSNILPYVKSYNIDFKNLYLIRLFHHSMSKMNYLYNRFRFLSGFFERIWYLPYLKLMSPVGILCKYPERNHYWSELIRPSSNLFIDEVTRRKSVGFYKRIDIRALIDYKWYIFGIYYYFLIWMMYSAFFVCFTIAASVSHDAMDFHTRKILLETSIVFGFIQLFVEIRLIIWNPLIYVSNIWNLFDLGVYIIPIITSILWLKYNTISPGIITFSNILLEIKFLLFFRFIIFLELYLQVIFKAVRRLLPFLLILGVISLIFVHSLYILRLFLENSNITSVLNFYENSLLFVLVATLSFFTSIYLMNLFTNLSRNPIESEKLVSKFYLQKAEMLARIELFYLLPNQRRWISWFPEWMICKNVEDIEAHDTGSISNFSNKNKTDKKSNAQSLVFKDQKRKSTLETDQVTIKDEIRNIEKLKNDMDDVIVNLLDKLDRSVFI</sequence>
<reference evidence="3" key="1">
    <citation type="submission" date="2021-06" db="EMBL/GenBank/DDBJ databases">
        <authorList>
            <person name="Kallberg Y."/>
            <person name="Tangrot J."/>
            <person name="Rosling A."/>
        </authorList>
    </citation>
    <scope>NUCLEOTIDE SEQUENCE</scope>
    <source>
        <strain evidence="3">UK204</strain>
    </source>
</reference>
<name>A0A9N9B972_9GLOM</name>
<feature type="coiled-coil region" evidence="1">
    <location>
        <begin position="1050"/>
        <end position="1077"/>
    </location>
</feature>
<dbReference type="AlphaFoldDB" id="A0A9N9B972"/>
<feature type="transmembrane region" description="Helical" evidence="2">
    <location>
        <begin position="800"/>
        <end position="825"/>
    </location>
</feature>